<accession>A0A5P3XD55</accession>
<evidence type="ECO:0000313" key="1">
    <source>
        <dbReference type="EMBL" id="QEZ67995.1"/>
    </source>
</evidence>
<dbReference type="EMBL" id="CP032452">
    <property type="protein sequence ID" value="QEZ67995.1"/>
    <property type="molecule type" value="Genomic_DNA"/>
</dbReference>
<sequence>MSSFKLDLSTITKNMIEKQAKTIAALGVYGDSVSKEMEAYAKSNRPWTDRSSSARNRLTGQSQNIGTKVRCSISHGVDYGIYLEMCNEGRYRVLKPTIDAIGPKAIKGLDKIFK</sequence>
<dbReference type="AlphaFoldDB" id="A0A5P3XD55"/>
<evidence type="ECO:0000313" key="2">
    <source>
        <dbReference type="Proteomes" id="UP000326961"/>
    </source>
</evidence>
<dbReference type="RefSeq" id="WP_150885889.1">
    <property type="nucleotide sequence ID" value="NZ_CP032452.1"/>
</dbReference>
<evidence type="ECO:0008006" key="3">
    <source>
        <dbReference type="Google" id="ProtNLM"/>
    </source>
</evidence>
<protein>
    <recommendedName>
        <fullName evidence="3">HK97 gp10 family phage protein</fullName>
    </recommendedName>
</protein>
<reference evidence="1 2" key="1">
    <citation type="submission" date="2018-09" db="EMBL/GenBank/DDBJ databases">
        <title>A clostridial neurotoxin that targets Anopheles mosquitoes.</title>
        <authorList>
            <person name="Contreras E."/>
            <person name="Masuyer G."/>
            <person name="Qureshi N."/>
            <person name="Chawla S."/>
            <person name="Lim H.L."/>
            <person name="Chen J."/>
            <person name="Stenmark P."/>
            <person name="Gill S."/>
        </authorList>
    </citation>
    <scope>NUCLEOTIDE SEQUENCE [LARGE SCALE GENOMIC DNA]</scope>
    <source>
        <strain evidence="1 2">Cbm</strain>
    </source>
</reference>
<proteinExistence type="predicted"/>
<name>A0A5P3XD55_PARBF</name>
<gene>
    <name evidence="1" type="ORF">D4A35_03235</name>
</gene>
<organism evidence="1 2">
    <name type="scientific">Paraclostridium bifermentans</name>
    <name type="common">Clostridium bifermentans</name>
    <dbReference type="NCBI Taxonomy" id="1490"/>
    <lineage>
        <taxon>Bacteria</taxon>
        <taxon>Bacillati</taxon>
        <taxon>Bacillota</taxon>
        <taxon>Clostridia</taxon>
        <taxon>Peptostreptococcales</taxon>
        <taxon>Peptostreptococcaceae</taxon>
        <taxon>Paraclostridium</taxon>
    </lineage>
</organism>
<dbReference type="Proteomes" id="UP000326961">
    <property type="component" value="Chromosome"/>
</dbReference>